<gene>
    <name evidence="9" type="ORF">E1I69_24025</name>
</gene>
<evidence type="ECO:0000256" key="5">
    <source>
        <dbReference type="ARBA" id="ARBA00022989"/>
    </source>
</evidence>
<comment type="similarity">
    <text evidence="2">Belongs to the EamA transporter family.</text>
</comment>
<accession>A0A4S3PI12</accession>
<reference evidence="9 10" key="1">
    <citation type="journal article" date="2019" name="Indoor Air">
        <title>Impacts of indoor surface finishes on bacterial viability.</title>
        <authorList>
            <person name="Hu J."/>
            <person name="Maamar S.B."/>
            <person name="Glawe A.J."/>
            <person name="Gottel N."/>
            <person name="Gilbert J.A."/>
            <person name="Hartmann E.M."/>
        </authorList>
    </citation>
    <scope>NUCLEOTIDE SEQUENCE [LARGE SCALE GENOMIC DNA]</scope>
    <source>
        <strain evidence="9 10">AF060A6</strain>
    </source>
</reference>
<feature type="transmembrane region" description="Helical" evidence="7">
    <location>
        <begin position="38"/>
        <end position="55"/>
    </location>
</feature>
<feature type="transmembrane region" description="Helical" evidence="7">
    <location>
        <begin position="245"/>
        <end position="263"/>
    </location>
</feature>
<feature type="transmembrane region" description="Helical" evidence="7">
    <location>
        <begin position="154"/>
        <end position="172"/>
    </location>
</feature>
<dbReference type="Gene3D" id="1.10.3730.20">
    <property type="match status" value="1"/>
</dbReference>
<evidence type="ECO:0000256" key="2">
    <source>
        <dbReference type="ARBA" id="ARBA00007362"/>
    </source>
</evidence>
<keyword evidence="3" id="KW-1003">Cell membrane</keyword>
<feature type="transmembrane region" description="Helical" evidence="7">
    <location>
        <begin position="128"/>
        <end position="148"/>
    </location>
</feature>
<evidence type="ECO:0000256" key="3">
    <source>
        <dbReference type="ARBA" id="ARBA00022475"/>
    </source>
</evidence>
<evidence type="ECO:0000313" key="9">
    <source>
        <dbReference type="EMBL" id="THE08848.1"/>
    </source>
</evidence>
<feature type="transmembrane region" description="Helical" evidence="7">
    <location>
        <begin position="269"/>
        <end position="286"/>
    </location>
</feature>
<feature type="transmembrane region" description="Helical" evidence="7">
    <location>
        <begin position="184"/>
        <end position="208"/>
    </location>
</feature>
<evidence type="ECO:0000259" key="8">
    <source>
        <dbReference type="Pfam" id="PF00892"/>
    </source>
</evidence>
<comment type="caution">
    <text evidence="9">The sequence shown here is derived from an EMBL/GenBank/DDBJ whole genome shotgun (WGS) entry which is preliminary data.</text>
</comment>
<dbReference type="PANTHER" id="PTHR32322">
    <property type="entry name" value="INNER MEMBRANE TRANSPORTER"/>
    <property type="match status" value="1"/>
</dbReference>
<dbReference type="EMBL" id="SLUB01000123">
    <property type="protein sequence ID" value="THE08848.1"/>
    <property type="molecule type" value="Genomic_DNA"/>
</dbReference>
<feature type="transmembrane region" description="Helical" evidence="7">
    <location>
        <begin position="95"/>
        <end position="116"/>
    </location>
</feature>
<dbReference type="InterPro" id="IPR050638">
    <property type="entry name" value="AA-Vitamin_Transporters"/>
</dbReference>
<dbReference type="Pfam" id="PF00892">
    <property type="entry name" value="EamA"/>
    <property type="match status" value="2"/>
</dbReference>
<sequence>MKKYYILLFLIFANLFWAGNFVFGKYVVTELAPLQMTFARWLIAFFLLIPIAYFVEHPTWKSVWKEWKILLTMAVLGVVGYNSLLYIALQYTTPVNASLVNAINPVVIFLLSALFLKERISFRRGLGLFISLFGVLLVLTNGHLQQIFHINYNQGDLLMLVAILAWTFYSLIGKKLRTVPPISATAVSVFLGLLILFPFIIFSGIHYPLHNKKVVIGLLYFGIFPSVGSFIFWNVALRHIDASQAGVYMNLIVVFTVIISFLLGQQITLIQIIGGILVFIGVYLTTKKERNENVFRLTKGVISKNSEE</sequence>
<feature type="transmembrane region" description="Helical" evidence="7">
    <location>
        <begin position="67"/>
        <end position="89"/>
    </location>
</feature>
<dbReference type="RefSeq" id="WP_136382015.1">
    <property type="nucleotide sequence ID" value="NZ_SLUB01000123.1"/>
</dbReference>
<dbReference type="GO" id="GO:0005886">
    <property type="term" value="C:plasma membrane"/>
    <property type="evidence" value="ECO:0007669"/>
    <property type="project" value="UniProtKB-SubCell"/>
</dbReference>
<dbReference type="SUPFAM" id="SSF103481">
    <property type="entry name" value="Multidrug resistance efflux transporter EmrE"/>
    <property type="match status" value="2"/>
</dbReference>
<dbReference type="InterPro" id="IPR037185">
    <property type="entry name" value="EmrE-like"/>
</dbReference>
<organism evidence="9 10">
    <name type="scientific">Bacillus timonensis</name>
    <dbReference type="NCBI Taxonomy" id="1033734"/>
    <lineage>
        <taxon>Bacteria</taxon>
        <taxon>Bacillati</taxon>
        <taxon>Bacillota</taxon>
        <taxon>Bacilli</taxon>
        <taxon>Bacillales</taxon>
        <taxon>Bacillaceae</taxon>
        <taxon>Bacillus</taxon>
    </lineage>
</organism>
<feature type="transmembrane region" description="Helical" evidence="7">
    <location>
        <begin position="7"/>
        <end position="26"/>
    </location>
</feature>
<protein>
    <submittedName>
        <fullName evidence="9">DMT family transporter</fullName>
    </submittedName>
</protein>
<evidence type="ECO:0000256" key="6">
    <source>
        <dbReference type="ARBA" id="ARBA00023136"/>
    </source>
</evidence>
<evidence type="ECO:0000313" key="10">
    <source>
        <dbReference type="Proteomes" id="UP000306477"/>
    </source>
</evidence>
<feature type="transmembrane region" description="Helical" evidence="7">
    <location>
        <begin position="214"/>
        <end position="233"/>
    </location>
</feature>
<dbReference type="OrthoDB" id="9805239at2"/>
<keyword evidence="6 7" id="KW-0472">Membrane</keyword>
<dbReference type="PANTHER" id="PTHR32322:SF18">
    <property type="entry name" value="S-ADENOSYLMETHIONINE_S-ADENOSYLHOMOCYSTEINE TRANSPORTER"/>
    <property type="match status" value="1"/>
</dbReference>
<dbReference type="InterPro" id="IPR000620">
    <property type="entry name" value="EamA_dom"/>
</dbReference>
<name>A0A4S3PI12_9BACI</name>
<keyword evidence="10" id="KW-1185">Reference proteome</keyword>
<dbReference type="AlphaFoldDB" id="A0A4S3PI12"/>
<evidence type="ECO:0000256" key="7">
    <source>
        <dbReference type="SAM" id="Phobius"/>
    </source>
</evidence>
<keyword evidence="4 7" id="KW-0812">Transmembrane</keyword>
<proteinExistence type="inferred from homology"/>
<evidence type="ECO:0000256" key="1">
    <source>
        <dbReference type="ARBA" id="ARBA00004651"/>
    </source>
</evidence>
<feature type="domain" description="EamA" evidence="8">
    <location>
        <begin position="155"/>
        <end position="286"/>
    </location>
</feature>
<keyword evidence="5 7" id="KW-1133">Transmembrane helix</keyword>
<dbReference type="Proteomes" id="UP000306477">
    <property type="component" value="Unassembled WGS sequence"/>
</dbReference>
<comment type="subcellular location">
    <subcellularLocation>
        <location evidence="1">Cell membrane</location>
        <topology evidence="1">Multi-pass membrane protein</topology>
    </subcellularLocation>
</comment>
<feature type="domain" description="EamA" evidence="8">
    <location>
        <begin position="7"/>
        <end position="139"/>
    </location>
</feature>
<evidence type="ECO:0000256" key="4">
    <source>
        <dbReference type="ARBA" id="ARBA00022692"/>
    </source>
</evidence>